<proteinExistence type="inferred from homology"/>
<evidence type="ECO:0000256" key="1">
    <source>
        <dbReference type="ARBA" id="ARBA00005194"/>
    </source>
</evidence>
<dbReference type="GO" id="GO:0005829">
    <property type="term" value="C:cytosol"/>
    <property type="evidence" value="ECO:0007669"/>
    <property type="project" value="TreeGrafter"/>
</dbReference>
<evidence type="ECO:0000259" key="5">
    <source>
        <dbReference type="PROSITE" id="PS52004"/>
    </source>
</evidence>
<keyword evidence="7" id="KW-1185">Reference proteome</keyword>
<dbReference type="RefSeq" id="WP_115939248.1">
    <property type="nucleotide sequence ID" value="NZ_QRDW01000016.1"/>
</dbReference>
<dbReference type="Pfam" id="PF02801">
    <property type="entry name" value="Ketoacyl-synt_C"/>
    <property type="match status" value="1"/>
</dbReference>
<protein>
    <submittedName>
        <fullName evidence="6">3-oxoacyl-[acyl-carrier-protein] synthase II</fullName>
    </submittedName>
</protein>
<dbReference type="SMART" id="SM00825">
    <property type="entry name" value="PKS_KS"/>
    <property type="match status" value="1"/>
</dbReference>
<dbReference type="CDD" id="cd00834">
    <property type="entry name" value="KAS_I_II"/>
    <property type="match status" value="1"/>
</dbReference>
<gene>
    <name evidence="6" type="ORF">DFP90_11635</name>
</gene>
<evidence type="ECO:0000256" key="2">
    <source>
        <dbReference type="ARBA" id="ARBA00008467"/>
    </source>
</evidence>
<feature type="domain" description="Ketosynthase family 3 (KS3)" evidence="5">
    <location>
        <begin position="1"/>
        <end position="399"/>
    </location>
</feature>
<dbReference type="InterPro" id="IPR000794">
    <property type="entry name" value="Beta-ketoacyl_synthase"/>
</dbReference>
<dbReference type="InterPro" id="IPR014030">
    <property type="entry name" value="Ketoacyl_synth_N"/>
</dbReference>
<evidence type="ECO:0000256" key="3">
    <source>
        <dbReference type="ARBA" id="ARBA00022679"/>
    </source>
</evidence>
<evidence type="ECO:0000313" key="6">
    <source>
        <dbReference type="EMBL" id="RED44194.1"/>
    </source>
</evidence>
<dbReference type="PANTHER" id="PTHR11712">
    <property type="entry name" value="POLYKETIDE SYNTHASE-RELATED"/>
    <property type="match status" value="1"/>
</dbReference>
<comment type="similarity">
    <text evidence="2 4">Belongs to the thiolase-like superfamily. Beta-ketoacyl-ACP synthases family.</text>
</comment>
<dbReference type="InterPro" id="IPR014031">
    <property type="entry name" value="Ketoacyl_synth_C"/>
</dbReference>
<dbReference type="AlphaFoldDB" id="A0A3D9H3X2"/>
<evidence type="ECO:0000256" key="4">
    <source>
        <dbReference type="RuleBase" id="RU003694"/>
    </source>
</evidence>
<comment type="caution">
    <text evidence="6">The sequence shown here is derived from an EMBL/GenBank/DDBJ whole genome shotgun (WGS) entry which is preliminary data.</text>
</comment>
<accession>A0A3D9H3X2</accession>
<dbReference type="InterPro" id="IPR020841">
    <property type="entry name" value="PKS_Beta-ketoAc_synthase_dom"/>
</dbReference>
<dbReference type="SUPFAM" id="SSF53901">
    <property type="entry name" value="Thiolase-like"/>
    <property type="match status" value="4"/>
</dbReference>
<dbReference type="Pfam" id="PF00109">
    <property type="entry name" value="ketoacyl-synt"/>
    <property type="match status" value="2"/>
</dbReference>
<sequence length="812" mass="84129">MVKVVVTGIGLLTALGENKDSCWKHTLKGESGIGHNTPWPADAYPTDLVGAVSDAALSGKLSKRDQRRLDRCHKLALVAADEALSDSGIQLDDAQKAKTGLYLGTSLGGMTSGMEYYRNVLKHGPSRHPRAHFYPFHICLDILCRATGFSGARSLVATACTASTLAAAQAFEAVNSGLADRVLLGGVDPLCEFSFAGFSAMKNVSTARCAPFSDPIGLSLGEGAAFFMLEREEDAIRRGARIYAEMSGYALGADAYHPTAPDPSGRNQKRLLREALGATGLKTEDIGYINAHGTGTQANDICETNAIREVFGDHAAKIAVSSTKGATGHTLGAAGCVELAMTVMAVATGELPPTANFTQAREGCDLDYVPNQGRKAEIKHAISQNFAFGGNNAALVISRPGAENTALPGKDMDDLTPVVTGMGVIAPNAIGADALLAALKSGTSGLTEDHDLALEGQPTRLAGAIRDFNPAKLTRTKIRRADRLGQLAVCAADQALAHAKLRVSKEMAERTGVFIGTDRGPAGSCESFYREIATGGLRDADPKDFPNTVLNACSGLVSVNLRLRGPNIVTTVGMASGAQAIALGAQLIQAGKADAIIVGGCDELTPQVLAGYGATRQLSPDMGEGEAQGLFLHEARANGAVLGEGAGFLVLESKKSARTRKARILAELAAYAIGGAPDFSGASIARTMESCISQAGLQPDMILSGAIGQPGIDQGERQALEQLQATRPQLQVSAPGSLFGMSGATPAFNACAAVLGLSEGFFPAGPERLLPAGNVRMIEGKSPDGQPQSVLVNGLSIGGTAVSLMFCKSDGV</sequence>
<keyword evidence="3 4" id="KW-0808">Transferase</keyword>
<feature type="domain" description="Ketosynthase family 3 (KS3)" evidence="5">
    <location>
        <begin position="414"/>
        <end position="808"/>
    </location>
</feature>
<organism evidence="6 7">
    <name type="scientific">Aestuariispira insulae</name>
    <dbReference type="NCBI Taxonomy" id="1461337"/>
    <lineage>
        <taxon>Bacteria</taxon>
        <taxon>Pseudomonadati</taxon>
        <taxon>Pseudomonadota</taxon>
        <taxon>Alphaproteobacteria</taxon>
        <taxon>Rhodospirillales</taxon>
        <taxon>Kiloniellaceae</taxon>
        <taxon>Aestuariispira</taxon>
    </lineage>
</organism>
<reference evidence="6 7" key="1">
    <citation type="submission" date="2018-07" db="EMBL/GenBank/DDBJ databases">
        <title>Genomic Encyclopedia of Type Strains, Phase III (KMG-III): the genomes of soil and plant-associated and newly described type strains.</title>
        <authorList>
            <person name="Whitman W."/>
        </authorList>
    </citation>
    <scope>NUCLEOTIDE SEQUENCE [LARGE SCALE GENOMIC DNA]</scope>
    <source>
        <strain evidence="6 7">CECT 8488</strain>
    </source>
</reference>
<dbReference type="Gene3D" id="3.40.47.10">
    <property type="match status" value="3"/>
</dbReference>
<dbReference type="GO" id="GO:0006633">
    <property type="term" value="P:fatty acid biosynthetic process"/>
    <property type="evidence" value="ECO:0007669"/>
    <property type="project" value="TreeGrafter"/>
</dbReference>
<dbReference type="InterPro" id="IPR016039">
    <property type="entry name" value="Thiolase-like"/>
</dbReference>
<comment type="pathway">
    <text evidence="1">Lipid metabolism; fatty acid biosynthesis.</text>
</comment>
<dbReference type="Proteomes" id="UP000256845">
    <property type="component" value="Unassembled WGS sequence"/>
</dbReference>
<dbReference type="PROSITE" id="PS52004">
    <property type="entry name" value="KS3_2"/>
    <property type="match status" value="2"/>
</dbReference>
<name>A0A3D9H3X2_9PROT</name>
<dbReference type="EMBL" id="QRDW01000016">
    <property type="protein sequence ID" value="RED44194.1"/>
    <property type="molecule type" value="Genomic_DNA"/>
</dbReference>
<dbReference type="OrthoDB" id="9808669at2"/>
<dbReference type="GO" id="GO:0004315">
    <property type="term" value="F:3-oxoacyl-[acyl-carrier-protein] synthase activity"/>
    <property type="evidence" value="ECO:0007669"/>
    <property type="project" value="TreeGrafter"/>
</dbReference>
<dbReference type="PANTHER" id="PTHR11712:SF336">
    <property type="entry name" value="3-OXOACYL-[ACYL-CARRIER-PROTEIN] SYNTHASE, MITOCHONDRIAL"/>
    <property type="match status" value="1"/>
</dbReference>
<evidence type="ECO:0000313" key="7">
    <source>
        <dbReference type="Proteomes" id="UP000256845"/>
    </source>
</evidence>